<dbReference type="GO" id="GO:0046872">
    <property type="term" value="F:metal ion binding"/>
    <property type="evidence" value="ECO:0007669"/>
    <property type="project" value="UniProtKB-KW"/>
</dbReference>
<keyword evidence="4" id="KW-0813">Transport</keyword>
<dbReference type="EMBL" id="QHKS01000004">
    <property type="protein sequence ID" value="RDK03437.1"/>
    <property type="molecule type" value="Genomic_DNA"/>
</dbReference>
<feature type="transmembrane region" description="Helical" evidence="15">
    <location>
        <begin position="12"/>
        <end position="40"/>
    </location>
</feature>
<comment type="function">
    <text evidence="14">Involved in mercury resistance. Probably transfers a mercuric ion from the periplasmic Hg(2+)-binding protein MerP to the cytoplasmic mercuric reductase MerA.</text>
</comment>
<keyword evidence="17" id="KW-1185">Reference proteome</keyword>
<organism evidence="16 17">
    <name type="scientific">Paraburkholderia lacunae</name>
    <dbReference type="NCBI Taxonomy" id="2211104"/>
    <lineage>
        <taxon>Bacteria</taxon>
        <taxon>Pseudomonadati</taxon>
        <taxon>Pseudomonadota</taxon>
        <taxon>Betaproteobacteria</taxon>
        <taxon>Burkholderiales</taxon>
        <taxon>Burkholderiaceae</taxon>
        <taxon>Paraburkholderia</taxon>
    </lineage>
</organism>
<comment type="caution">
    <text evidence="16">The sequence shown here is derived from an EMBL/GenBank/DDBJ whole genome shotgun (WGS) entry which is preliminary data.</text>
</comment>
<dbReference type="Proteomes" id="UP000254875">
    <property type="component" value="Unassembled WGS sequence"/>
</dbReference>
<proteinExistence type="inferred from homology"/>
<evidence type="ECO:0000256" key="10">
    <source>
        <dbReference type="ARBA" id="ARBA00022914"/>
    </source>
</evidence>
<gene>
    <name evidence="16" type="ORF">DLM46_07895</name>
</gene>
<evidence type="ECO:0000256" key="7">
    <source>
        <dbReference type="ARBA" id="ARBA00022519"/>
    </source>
</evidence>
<evidence type="ECO:0000313" key="17">
    <source>
        <dbReference type="Proteomes" id="UP000254875"/>
    </source>
</evidence>
<keyword evidence="6" id="KW-1003">Cell membrane</keyword>
<evidence type="ECO:0000256" key="8">
    <source>
        <dbReference type="ARBA" id="ARBA00022692"/>
    </source>
</evidence>
<comment type="similarity">
    <text evidence="2">Belongs to the MerT family.</text>
</comment>
<sequence>MTPLTGKGSLIAGVLAAVGASVCCVAPLVLLALGIGGTWVGSLTAMAPYRPIFIGLTLLFLGLAFRELYLVPQVCAPGAPCVDPGVVKRRRMTFWIVTVLLLGLLAVPSLAPLIS</sequence>
<keyword evidence="12 15" id="KW-0472">Membrane</keyword>
<evidence type="ECO:0000256" key="12">
    <source>
        <dbReference type="ARBA" id="ARBA00023136"/>
    </source>
</evidence>
<evidence type="ECO:0000256" key="4">
    <source>
        <dbReference type="ARBA" id="ARBA00022448"/>
    </source>
</evidence>
<dbReference type="GO" id="GO:0005886">
    <property type="term" value="C:plasma membrane"/>
    <property type="evidence" value="ECO:0007669"/>
    <property type="project" value="UniProtKB-SubCell"/>
</dbReference>
<keyword evidence="9" id="KW-0479">Metal-binding</keyword>
<evidence type="ECO:0000256" key="14">
    <source>
        <dbReference type="ARBA" id="ARBA00045720"/>
    </source>
</evidence>
<evidence type="ECO:0000256" key="3">
    <source>
        <dbReference type="ARBA" id="ARBA00017053"/>
    </source>
</evidence>
<keyword evidence="8 15" id="KW-0812">Transmembrane</keyword>
<keyword evidence="10" id="KW-0476">Mercury</keyword>
<evidence type="ECO:0000313" key="16">
    <source>
        <dbReference type="EMBL" id="RDK03437.1"/>
    </source>
</evidence>
<protein>
    <recommendedName>
        <fullName evidence="3">Mercuric transport protein MerT</fullName>
    </recommendedName>
    <alternativeName>
        <fullName evidence="13">Mercury ion transport protein</fullName>
    </alternativeName>
</protein>
<dbReference type="AlphaFoldDB" id="A0A370NCV7"/>
<dbReference type="Pfam" id="PF02411">
    <property type="entry name" value="MerT"/>
    <property type="match status" value="1"/>
</dbReference>
<evidence type="ECO:0000256" key="5">
    <source>
        <dbReference type="ARBA" id="ARBA00022466"/>
    </source>
</evidence>
<reference evidence="17" key="1">
    <citation type="submission" date="2018-05" db="EMBL/GenBank/DDBJ databases">
        <authorList>
            <person name="Feng T."/>
        </authorList>
    </citation>
    <scope>NUCLEOTIDE SEQUENCE [LARGE SCALE GENOMIC DNA]</scope>
    <source>
        <strain evidence="17">S27</strain>
    </source>
</reference>
<feature type="transmembrane region" description="Helical" evidence="15">
    <location>
        <begin position="52"/>
        <end position="71"/>
    </location>
</feature>
<keyword evidence="11 15" id="KW-1133">Transmembrane helix</keyword>
<evidence type="ECO:0000256" key="11">
    <source>
        <dbReference type="ARBA" id="ARBA00022989"/>
    </source>
</evidence>
<name>A0A370NCV7_9BURK</name>
<accession>A0A370NCV7</accession>
<comment type="subcellular location">
    <subcellularLocation>
        <location evidence="1">Cell inner membrane</location>
        <topology evidence="1">Multi-pass membrane protein</topology>
    </subcellularLocation>
</comment>
<keyword evidence="5" id="KW-0475">Mercuric resistance</keyword>
<evidence type="ECO:0000256" key="9">
    <source>
        <dbReference type="ARBA" id="ARBA00022723"/>
    </source>
</evidence>
<dbReference type="RefSeq" id="WP_115100322.1">
    <property type="nucleotide sequence ID" value="NZ_QHKS01000004.1"/>
</dbReference>
<evidence type="ECO:0000256" key="1">
    <source>
        <dbReference type="ARBA" id="ARBA00004429"/>
    </source>
</evidence>
<dbReference type="GO" id="GO:0015097">
    <property type="term" value="F:mercury ion transmembrane transporter activity"/>
    <property type="evidence" value="ECO:0007669"/>
    <property type="project" value="InterPro"/>
</dbReference>
<evidence type="ECO:0000256" key="6">
    <source>
        <dbReference type="ARBA" id="ARBA00022475"/>
    </source>
</evidence>
<evidence type="ECO:0000256" key="2">
    <source>
        <dbReference type="ARBA" id="ARBA00008224"/>
    </source>
</evidence>
<evidence type="ECO:0000256" key="15">
    <source>
        <dbReference type="SAM" id="Phobius"/>
    </source>
</evidence>
<evidence type="ECO:0000256" key="13">
    <source>
        <dbReference type="ARBA" id="ARBA00030934"/>
    </source>
</evidence>
<feature type="transmembrane region" description="Helical" evidence="15">
    <location>
        <begin position="92"/>
        <end position="114"/>
    </location>
</feature>
<dbReference type="InterPro" id="IPR003457">
    <property type="entry name" value="Transprt_MerT"/>
</dbReference>
<keyword evidence="7" id="KW-0997">Cell inner membrane</keyword>